<gene>
    <name evidence="7" type="ORF">HLV38_05715</name>
</gene>
<dbReference type="InterPro" id="IPR036280">
    <property type="entry name" value="Multihaem_cyt_sf"/>
</dbReference>
<comment type="subcellular location">
    <subcellularLocation>
        <location evidence="1">Cell envelope</location>
    </subcellularLocation>
</comment>
<keyword evidence="4" id="KW-0479">Metal-binding</keyword>
<dbReference type="InterPro" id="IPR012286">
    <property type="entry name" value="Tetrahaem_cytochrome"/>
</dbReference>
<dbReference type="Gene3D" id="1.10.3820.10">
    <property type="entry name" value="Di-heme elbow motif domain"/>
    <property type="match status" value="1"/>
</dbReference>
<accession>A0A6M8J6Z7</accession>
<dbReference type="KEGG" id="bwa:HLV38_05715"/>
<dbReference type="Gene3D" id="1.10.1130.10">
    <property type="entry name" value="Flavocytochrome C3, Chain A"/>
    <property type="match status" value="1"/>
</dbReference>
<dbReference type="GO" id="GO:0030313">
    <property type="term" value="C:cell envelope"/>
    <property type="evidence" value="ECO:0007669"/>
    <property type="project" value="UniProtKB-SubCell"/>
</dbReference>
<dbReference type="Proteomes" id="UP000503297">
    <property type="component" value="Chromosome"/>
</dbReference>
<dbReference type="RefSeq" id="WP_172164189.1">
    <property type="nucleotide sequence ID" value="NZ_CP053716.1"/>
</dbReference>
<evidence type="ECO:0000256" key="6">
    <source>
        <dbReference type="ARBA" id="ARBA00023004"/>
    </source>
</evidence>
<evidence type="ECO:0000313" key="8">
    <source>
        <dbReference type="Proteomes" id="UP000503297"/>
    </source>
</evidence>
<dbReference type="SUPFAM" id="SSF48695">
    <property type="entry name" value="Multiheme cytochromes"/>
    <property type="match status" value="1"/>
</dbReference>
<evidence type="ECO:0000256" key="2">
    <source>
        <dbReference type="ARBA" id="ARBA00022448"/>
    </source>
</evidence>
<dbReference type="GO" id="GO:0046872">
    <property type="term" value="F:metal ion binding"/>
    <property type="evidence" value="ECO:0007669"/>
    <property type="project" value="UniProtKB-KW"/>
</dbReference>
<dbReference type="Pfam" id="PF14537">
    <property type="entry name" value="Cytochrom_c3_2"/>
    <property type="match status" value="1"/>
</dbReference>
<proteinExistence type="predicted"/>
<keyword evidence="2" id="KW-0813">Transport</keyword>
<evidence type="ECO:0000256" key="5">
    <source>
        <dbReference type="ARBA" id="ARBA00022982"/>
    </source>
</evidence>
<keyword evidence="8" id="KW-1185">Reference proteome</keyword>
<keyword evidence="6" id="KW-0408">Iron</keyword>
<reference evidence="8" key="1">
    <citation type="submission" date="2020-05" db="EMBL/GenBank/DDBJ databases">
        <title>Novel species in genus Nocardioides.</title>
        <authorList>
            <person name="Zhang G."/>
        </authorList>
    </citation>
    <scope>NUCLEOTIDE SEQUENCE [LARGE SCALE GENOMIC DNA]</scope>
    <source>
        <strain evidence="8">zg-1050</strain>
    </source>
</reference>
<keyword evidence="5" id="KW-0249">Electron transport</keyword>
<dbReference type="EMBL" id="CP053716">
    <property type="protein sequence ID" value="QKF07666.1"/>
    <property type="molecule type" value="Genomic_DNA"/>
</dbReference>
<dbReference type="InterPro" id="IPR038266">
    <property type="entry name" value="NapC/NirT_cytc_sf"/>
</dbReference>
<name>A0A6M8J6Z7_9ACTN</name>
<evidence type="ECO:0000256" key="1">
    <source>
        <dbReference type="ARBA" id="ARBA00004196"/>
    </source>
</evidence>
<sequence length="233" mass="25194">MDENTKVDQSAAEPAPKKSKKNRFVILGVVAVVVIALGAGFWKWHETAGFCAAICHTPMDEYYDTWANGTVDKSGNPVSNPAGMLAYAHANYDRAGNQVEHGAGMQCMDCHIPTISEQVHEALSWVTGDYEYPLEKRTLDDLVAARGLENSSEFCINDACHADLQSKDAFVASTAGLSAARNPHTMPHGKVDCGECHNAHTVSTNFCGSCHADSPVPEGWVSYKDFKAMSAKK</sequence>
<evidence type="ECO:0000256" key="3">
    <source>
        <dbReference type="ARBA" id="ARBA00022617"/>
    </source>
</evidence>
<keyword evidence="3" id="KW-0349">Heme</keyword>
<protein>
    <submittedName>
        <fullName evidence="7">Uncharacterized protein</fullName>
    </submittedName>
</protein>
<evidence type="ECO:0000313" key="7">
    <source>
        <dbReference type="EMBL" id="QKF07666.1"/>
    </source>
</evidence>
<dbReference type="AlphaFoldDB" id="A0A6M8J6Z7"/>
<organism evidence="7 8">
    <name type="scientific">Berryella wangjianweii</name>
    <dbReference type="NCBI Taxonomy" id="2734634"/>
    <lineage>
        <taxon>Bacteria</taxon>
        <taxon>Bacillati</taxon>
        <taxon>Actinomycetota</taxon>
        <taxon>Coriobacteriia</taxon>
        <taxon>Eggerthellales</taxon>
        <taxon>Eggerthellaceae</taxon>
        <taxon>Berryella</taxon>
    </lineage>
</organism>
<evidence type="ECO:0000256" key="4">
    <source>
        <dbReference type="ARBA" id="ARBA00022723"/>
    </source>
</evidence>